<keyword evidence="5" id="KW-0547">Nucleotide-binding</keyword>
<sequence>MSDLSEIRSWAFASALAACVIAPADAADEAQSNNPIGRVARLLNPKLVEVEDRLTWLEERLRGLATFSPKPLSKEHGWRCASHGKDEQPSLTLDLGDTYPLSDIFLIPAQPQVGDARTLFPLRIRIETSLDPDFREALVIYDTKDKIHEDQDPYPLRVVARDIDARYVRLTVALGHFRGSQATAALSEMVVISGGEPVSFGAKVTSTHGLDSPGQWDAQYAVDGRSPLGVWEGGQWINSRGQIFEVEPGREQAEWIIDLGEPEPIDRIVAFPFQMPELGGTSALPGDIEVFVSDDPEESAAPYATMPGGETFAPACLPMNRVTGRYVMLRANSAMAIGKLRHHMLSEIEVWSQGRNLALEQPVRIRHSGRTLAASPEITDGYASGLKITPVGSWLRQLVERKEIEAELADLRPVRSNMATETELNATWGASIAIGLTFLIPVAFVERRRLVSRKQIDALRKRIASDLHDDIGSNLGSISLIARSAKRDLKRLQGPNELADDLDEVEVIARESSLAMRDIVWLLERRQDTIGDFVQRMRDCASRLLRDIDYTLVCRSNRTAAKMTLDAKRHLFLFYKEALHNVLKHSQASQVAIKIYDSKEWLVMEIEDNGIGLPTDAKARPAAVRKLTDRTAVLEGRLQVTSKPGQGTHLRLDVKRANLITATAAA</sequence>
<dbReference type="InterPro" id="IPR008979">
    <property type="entry name" value="Galactose-bd-like_sf"/>
</dbReference>
<evidence type="ECO:0000259" key="11">
    <source>
        <dbReference type="Pfam" id="PF07730"/>
    </source>
</evidence>
<dbReference type="PANTHER" id="PTHR24421">
    <property type="entry name" value="NITRATE/NITRITE SENSOR PROTEIN NARX-RELATED"/>
    <property type="match status" value="1"/>
</dbReference>
<gene>
    <name evidence="12" type="ORF">HAHE_31740</name>
</gene>
<dbReference type="Pfam" id="PF07730">
    <property type="entry name" value="HisKA_3"/>
    <property type="match status" value="1"/>
</dbReference>
<organism evidence="12 13">
    <name type="scientific">Haloferula helveola</name>
    <dbReference type="NCBI Taxonomy" id="490095"/>
    <lineage>
        <taxon>Bacteria</taxon>
        <taxon>Pseudomonadati</taxon>
        <taxon>Verrucomicrobiota</taxon>
        <taxon>Verrucomicrobiia</taxon>
        <taxon>Verrucomicrobiales</taxon>
        <taxon>Verrucomicrobiaceae</taxon>
        <taxon>Haloferula</taxon>
    </lineage>
</organism>
<evidence type="ECO:0000313" key="13">
    <source>
        <dbReference type="Proteomes" id="UP001374893"/>
    </source>
</evidence>
<feature type="signal peptide" evidence="9">
    <location>
        <begin position="1"/>
        <end position="26"/>
    </location>
</feature>
<dbReference type="InterPro" id="IPR036890">
    <property type="entry name" value="HATPase_C_sf"/>
</dbReference>
<dbReference type="SUPFAM" id="SSF55874">
    <property type="entry name" value="ATPase domain of HSP90 chaperone/DNA topoisomerase II/histidine kinase"/>
    <property type="match status" value="1"/>
</dbReference>
<evidence type="ECO:0000256" key="1">
    <source>
        <dbReference type="ARBA" id="ARBA00000085"/>
    </source>
</evidence>
<dbReference type="Gene3D" id="1.20.5.1930">
    <property type="match status" value="1"/>
</dbReference>
<dbReference type="InterPro" id="IPR011712">
    <property type="entry name" value="Sig_transdc_His_kin_sub3_dim/P"/>
</dbReference>
<keyword evidence="6" id="KW-0418">Kinase</keyword>
<evidence type="ECO:0000256" key="4">
    <source>
        <dbReference type="ARBA" id="ARBA00022679"/>
    </source>
</evidence>
<feature type="domain" description="Signal transduction histidine kinase subgroup 3 dimerisation and phosphoacceptor" evidence="11">
    <location>
        <begin position="460"/>
        <end position="525"/>
    </location>
</feature>
<evidence type="ECO:0000256" key="7">
    <source>
        <dbReference type="ARBA" id="ARBA00022840"/>
    </source>
</evidence>
<dbReference type="InterPro" id="IPR050482">
    <property type="entry name" value="Sensor_HK_TwoCompSys"/>
</dbReference>
<dbReference type="SUPFAM" id="SSF49785">
    <property type="entry name" value="Galactose-binding domain-like"/>
    <property type="match status" value="1"/>
</dbReference>
<dbReference type="InterPro" id="IPR003594">
    <property type="entry name" value="HATPase_dom"/>
</dbReference>
<evidence type="ECO:0000256" key="8">
    <source>
        <dbReference type="ARBA" id="ARBA00023012"/>
    </source>
</evidence>
<evidence type="ECO:0000256" key="3">
    <source>
        <dbReference type="ARBA" id="ARBA00022553"/>
    </source>
</evidence>
<dbReference type="Proteomes" id="UP001374893">
    <property type="component" value="Chromosome"/>
</dbReference>
<keyword evidence="4" id="KW-0808">Transferase</keyword>
<protein>
    <recommendedName>
        <fullName evidence="2">histidine kinase</fullName>
        <ecNumber evidence="2">2.7.13.3</ecNumber>
    </recommendedName>
</protein>
<dbReference type="PANTHER" id="PTHR24421:SF10">
    <property type="entry name" value="NITRATE_NITRITE SENSOR PROTEIN NARQ"/>
    <property type="match status" value="1"/>
</dbReference>
<proteinExistence type="predicted"/>
<keyword evidence="13" id="KW-1185">Reference proteome</keyword>
<feature type="domain" description="Histidine kinase/HSP90-like ATPase" evidence="10">
    <location>
        <begin position="569"/>
        <end position="655"/>
    </location>
</feature>
<evidence type="ECO:0000256" key="6">
    <source>
        <dbReference type="ARBA" id="ARBA00022777"/>
    </source>
</evidence>
<dbReference type="Gene3D" id="2.60.120.260">
    <property type="entry name" value="Galactose-binding domain-like"/>
    <property type="match status" value="2"/>
</dbReference>
<dbReference type="Gene3D" id="3.30.565.10">
    <property type="entry name" value="Histidine kinase-like ATPase, C-terminal domain"/>
    <property type="match status" value="1"/>
</dbReference>
<dbReference type="Pfam" id="PF02518">
    <property type="entry name" value="HATPase_c"/>
    <property type="match status" value="1"/>
</dbReference>
<evidence type="ECO:0000256" key="5">
    <source>
        <dbReference type="ARBA" id="ARBA00022741"/>
    </source>
</evidence>
<name>A0ABM7RC47_9BACT</name>
<dbReference type="CDD" id="cd16917">
    <property type="entry name" value="HATPase_UhpB-NarQ-NarX-like"/>
    <property type="match status" value="1"/>
</dbReference>
<dbReference type="EC" id="2.7.13.3" evidence="2"/>
<dbReference type="EMBL" id="AP024702">
    <property type="protein sequence ID" value="BCX49266.1"/>
    <property type="molecule type" value="Genomic_DNA"/>
</dbReference>
<dbReference type="RefSeq" id="WP_338685775.1">
    <property type="nucleotide sequence ID" value="NZ_AP024702.1"/>
</dbReference>
<evidence type="ECO:0000313" key="12">
    <source>
        <dbReference type="EMBL" id="BCX49266.1"/>
    </source>
</evidence>
<feature type="chain" id="PRO_5047316238" description="histidine kinase" evidence="9">
    <location>
        <begin position="27"/>
        <end position="666"/>
    </location>
</feature>
<comment type="catalytic activity">
    <reaction evidence="1">
        <text>ATP + protein L-histidine = ADP + protein N-phospho-L-histidine.</text>
        <dbReference type="EC" id="2.7.13.3"/>
    </reaction>
</comment>
<reference evidence="12 13" key="1">
    <citation type="submission" date="2021-06" db="EMBL/GenBank/DDBJ databases">
        <title>Complete genome of Haloferula helveola possessing various polysaccharide degrading enzymes.</title>
        <authorList>
            <person name="Takami H."/>
            <person name="Huang C."/>
            <person name="Hamasaki K."/>
        </authorList>
    </citation>
    <scope>NUCLEOTIDE SEQUENCE [LARGE SCALE GENOMIC DNA]</scope>
    <source>
        <strain evidence="12 13">CN-1</strain>
    </source>
</reference>
<evidence type="ECO:0000259" key="10">
    <source>
        <dbReference type="Pfam" id="PF02518"/>
    </source>
</evidence>
<keyword evidence="8" id="KW-0902">Two-component regulatory system</keyword>
<keyword evidence="9" id="KW-0732">Signal</keyword>
<keyword evidence="3" id="KW-0597">Phosphoprotein</keyword>
<keyword evidence="7" id="KW-0067">ATP-binding</keyword>
<accession>A0ABM7RC47</accession>
<evidence type="ECO:0000256" key="9">
    <source>
        <dbReference type="SAM" id="SignalP"/>
    </source>
</evidence>
<evidence type="ECO:0000256" key="2">
    <source>
        <dbReference type="ARBA" id="ARBA00012438"/>
    </source>
</evidence>